<reference evidence="1 2" key="1">
    <citation type="submission" date="2016-04" db="EMBL/GenBank/DDBJ databases">
        <title>Genome analyses suggest a sexual origin of heterokaryosis in a supposedly ancient asexual fungus.</title>
        <authorList>
            <person name="Ropars J."/>
            <person name="Sedzielewska K."/>
            <person name="Noel J."/>
            <person name="Charron P."/>
            <person name="Farinelli L."/>
            <person name="Marton T."/>
            <person name="Kruger M."/>
            <person name="Pelin A."/>
            <person name="Brachmann A."/>
            <person name="Corradi N."/>
        </authorList>
    </citation>
    <scope>NUCLEOTIDE SEQUENCE [LARGE SCALE GENOMIC DNA]</scope>
    <source>
        <strain evidence="1 2">A5</strain>
    </source>
</reference>
<comment type="caution">
    <text evidence="1">The sequence shown here is derived from an EMBL/GenBank/DDBJ whole genome shotgun (WGS) entry which is preliminary data.</text>
</comment>
<sequence>MYQLLVKIHLKKQKVFEEIFQHTLRCCQEAGIIKLARIKQNLARIINSKIINFNQ</sequence>
<protein>
    <submittedName>
        <fullName evidence="1">Uncharacterized protein</fullName>
    </submittedName>
</protein>
<dbReference type="EMBL" id="LLXJ01001190">
    <property type="protein sequence ID" value="PKC03426.1"/>
    <property type="molecule type" value="Genomic_DNA"/>
</dbReference>
<dbReference type="AlphaFoldDB" id="A0A2N0P9D4"/>
<organism evidence="1 2">
    <name type="scientific">Rhizophagus irregularis</name>
    <dbReference type="NCBI Taxonomy" id="588596"/>
    <lineage>
        <taxon>Eukaryota</taxon>
        <taxon>Fungi</taxon>
        <taxon>Fungi incertae sedis</taxon>
        <taxon>Mucoromycota</taxon>
        <taxon>Glomeromycotina</taxon>
        <taxon>Glomeromycetes</taxon>
        <taxon>Glomerales</taxon>
        <taxon>Glomeraceae</taxon>
        <taxon>Rhizophagus</taxon>
    </lineage>
</organism>
<dbReference type="Proteomes" id="UP000232722">
    <property type="component" value="Unassembled WGS sequence"/>
</dbReference>
<reference evidence="1 2" key="2">
    <citation type="submission" date="2017-09" db="EMBL/GenBank/DDBJ databases">
        <title>Extensive intraspecific genome diversity in a model arbuscular mycorrhizal fungus.</title>
        <authorList>
            <person name="Chen E.C."/>
            <person name="Morin E."/>
            <person name="Beaudet D."/>
            <person name="Noel J."/>
            <person name="Ndikumana S."/>
            <person name="Charron P."/>
            <person name="St-Onge C."/>
            <person name="Giorgi J."/>
            <person name="Grigoriev I.V."/>
            <person name="Roux C."/>
            <person name="Martin F.M."/>
            <person name="Corradi N."/>
        </authorList>
    </citation>
    <scope>NUCLEOTIDE SEQUENCE [LARGE SCALE GENOMIC DNA]</scope>
    <source>
        <strain evidence="1 2">A5</strain>
    </source>
</reference>
<evidence type="ECO:0000313" key="2">
    <source>
        <dbReference type="Proteomes" id="UP000232722"/>
    </source>
</evidence>
<gene>
    <name evidence="1" type="ORF">RhiirA5_423800</name>
</gene>
<accession>A0A2N0P9D4</accession>
<evidence type="ECO:0000313" key="1">
    <source>
        <dbReference type="EMBL" id="PKC03426.1"/>
    </source>
</evidence>
<proteinExistence type="predicted"/>
<name>A0A2N0P9D4_9GLOM</name>